<dbReference type="EC" id="2.7.7.48" evidence="7"/>
<evidence type="ECO:0000256" key="7">
    <source>
        <dbReference type="RuleBase" id="RU364050"/>
    </source>
</evidence>
<dbReference type="RefSeq" id="YP_009143307.1">
    <property type="nucleotide sequence ID" value="NC_027209.1"/>
</dbReference>
<comment type="similarity">
    <text evidence="1">Belongs to the totiviridae RNA-directed RNA polymerase family.</text>
</comment>
<evidence type="ECO:0000256" key="6">
    <source>
        <dbReference type="ARBA" id="ARBA00048744"/>
    </source>
</evidence>
<accession>A0A0G3BAH6</accession>
<proteinExistence type="inferred from homology"/>
<dbReference type="Pfam" id="PF02123">
    <property type="entry name" value="RdRP_4"/>
    <property type="match status" value="1"/>
</dbReference>
<protein>
    <recommendedName>
        <fullName evidence="7">RNA-directed RNA polymerase</fullName>
        <ecNumber evidence="7">2.7.7.48</ecNumber>
    </recommendedName>
</protein>
<keyword evidence="2 7" id="KW-0696">RNA-directed RNA polymerase</keyword>
<evidence type="ECO:0000256" key="4">
    <source>
        <dbReference type="ARBA" id="ARBA00022695"/>
    </source>
</evidence>
<sequence length="825" mass="90727">MIESTVDDRANAAGAVGQYLKGLLMEEWARVVVRLPYERQISAIYAPTYGQHRVSELERAAAGFLLPEYPVQVYVSEASLRILLSATLPPLTRERGGQAIRWGKRVGQTVKYFPIKSHPGASNKVNLYLSEVLADLAALDRQSYEEACTALWAVRGRLYNDQATGAVLYGTGLLSAGVSDAYGVAVSLVSNVEYAKALSLFIKAVGANGSHLGSCLVEANTLQGRATGDIDLIEEARYRTTDVVHDKLVEFEDARLRTACRELFEAEIAHGPDGCRVEFPTLEAHWNSRWAWAVNGAHSGHVSRVVPRIPRPPGMLREHRRAWLECVETDPRPYWTGHTFVSGSKKLESGKTRAIFACDTLSYLAFEHLLGPVERRWRHSRVILDPGKGGHAGMAFRIAAAKARAGINMMLDYDDFNSQHSNKTMRILFEELISVTGYPPHLAGPLLNSFEHSDIYVGDRKIGRSLGTLMSGHRGTTFINTCLNFVYLRLVLGDEIMHSLPSVHVGDDVYLGARTYEQAGRICRLIKKSPLRMNPVKQSVGHVSSEFLRNSASGRSVRAYFARGVAGIVAGNWVTERALSPPDAITAMVSSARTLANRSLNQNLPLLLFSSVCRLARLPKEDHRKLRDLLVGTSALDNGPQFHHGGYYRSVPMVVGVSETDTHGYTPLPHAATAQYLSNAAEPLEIDILCQAGVSLVSAMEEASYRKSLPARFEKFETVRLGGTRLTAAIGTDSVTRLIKVRPPVGVLSKYPLLTLARKRLPVWLVKEAVARAGGNPNAVDLEYEAWGEFKHGCIIATPMSYSDAAMFGHRTRASVLTSPIMVYV</sequence>
<evidence type="ECO:0000256" key="2">
    <source>
        <dbReference type="ARBA" id="ARBA00022484"/>
    </source>
</evidence>
<dbReference type="SUPFAM" id="SSF56672">
    <property type="entry name" value="DNA/RNA polymerases"/>
    <property type="match status" value="1"/>
</dbReference>
<keyword evidence="5 7" id="KW-0547">Nucleotide-binding</keyword>
<evidence type="ECO:0000313" key="8">
    <source>
        <dbReference type="EMBL" id="AKJ26314.1"/>
    </source>
</evidence>
<dbReference type="GO" id="GO:0000166">
    <property type="term" value="F:nucleotide binding"/>
    <property type="evidence" value="ECO:0007669"/>
    <property type="project" value="UniProtKB-KW"/>
</dbReference>
<dbReference type="InterPro" id="IPR043502">
    <property type="entry name" value="DNA/RNA_pol_sf"/>
</dbReference>
<name>A0A0G3BAH6_9VIRU</name>
<dbReference type="SMR" id="A0A0G3BAH6"/>
<dbReference type="Proteomes" id="UP000201467">
    <property type="component" value="Segment"/>
</dbReference>
<dbReference type="OrthoDB" id="9167at10239"/>
<comment type="catalytic activity">
    <reaction evidence="6 7">
        <text>RNA(n) + a ribonucleoside 5'-triphosphate = RNA(n+1) + diphosphate</text>
        <dbReference type="Rhea" id="RHEA:21248"/>
        <dbReference type="Rhea" id="RHEA-COMP:14527"/>
        <dbReference type="Rhea" id="RHEA-COMP:17342"/>
        <dbReference type="ChEBI" id="CHEBI:33019"/>
        <dbReference type="ChEBI" id="CHEBI:61557"/>
        <dbReference type="ChEBI" id="CHEBI:140395"/>
        <dbReference type="EC" id="2.7.7.48"/>
    </reaction>
</comment>
<reference evidence="8 9" key="1">
    <citation type="submission" date="2015-03" db="EMBL/GenBank/DDBJ databases">
        <title>Genomic organization of a novel Victorivirus from the rice blast fungus Magnaporthe oryzae.</title>
        <authorList>
            <person name="Tang L."/>
            <person name="Hu Y."/>
            <person name="Liu L."/>
            <person name="Wu S."/>
            <person name="Xie J."/>
            <person name="Cheng J."/>
            <person name="Zhang L."/>
            <person name="Jiang D."/>
            <person name="Fu Y."/>
        </authorList>
    </citation>
    <scope>NUCLEOTIDE SEQUENCE [LARGE SCALE GENOMIC DNA]</scope>
    <source>
        <strain evidence="8 9">QSP5</strain>
    </source>
</reference>
<dbReference type="GO" id="GO:0003723">
    <property type="term" value="F:RNA binding"/>
    <property type="evidence" value="ECO:0007669"/>
    <property type="project" value="InterPro"/>
</dbReference>
<keyword evidence="7" id="KW-0693">Viral RNA replication</keyword>
<organism evidence="8 9">
    <name type="scientific">Magnaporthe oryzae virus 3</name>
    <dbReference type="NCBI Taxonomy" id="1661396"/>
    <lineage>
        <taxon>Viruses</taxon>
        <taxon>Riboviria</taxon>
        <taxon>Orthornavirae</taxon>
        <taxon>Duplornaviricota</taxon>
        <taxon>Chrymotiviricetes</taxon>
        <taxon>Ghabrivirales</taxon>
        <taxon>Alphatotivirineae</taxon>
        <taxon>Pseudototiviridae</taxon>
        <taxon>Victorivirus</taxon>
        <taxon>Victorivirus nijyu</taxon>
    </lineage>
</organism>
<keyword evidence="9" id="KW-1185">Reference proteome</keyword>
<evidence type="ECO:0000256" key="1">
    <source>
        <dbReference type="ARBA" id="ARBA00010455"/>
    </source>
</evidence>
<keyword evidence="4 7" id="KW-0548">Nucleotidyltransferase</keyword>
<dbReference type="GO" id="GO:0003968">
    <property type="term" value="F:RNA-directed RNA polymerase activity"/>
    <property type="evidence" value="ECO:0007669"/>
    <property type="project" value="UniProtKB-KW"/>
</dbReference>
<dbReference type="GO" id="GO:0006351">
    <property type="term" value="P:DNA-templated transcription"/>
    <property type="evidence" value="ECO:0007669"/>
    <property type="project" value="InterPro"/>
</dbReference>
<evidence type="ECO:0000256" key="5">
    <source>
        <dbReference type="ARBA" id="ARBA00022741"/>
    </source>
</evidence>
<keyword evidence="3 7" id="KW-0808">Transferase</keyword>
<evidence type="ECO:0000256" key="3">
    <source>
        <dbReference type="ARBA" id="ARBA00022679"/>
    </source>
</evidence>
<dbReference type="GeneID" id="24528245"/>
<dbReference type="EMBL" id="KP893140">
    <property type="protein sequence ID" value="AKJ26314.1"/>
    <property type="molecule type" value="Genomic_RNA"/>
</dbReference>
<evidence type="ECO:0000313" key="9">
    <source>
        <dbReference type="Proteomes" id="UP000201467"/>
    </source>
</evidence>
<dbReference type="InterPro" id="IPR001795">
    <property type="entry name" value="RNA-dir_pol_luteovirus"/>
</dbReference>
<dbReference type="KEGG" id="vg:24528245"/>